<keyword evidence="2" id="KW-1185">Reference proteome</keyword>
<organism evidence="1 2">
    <name type="scientific">Glycomyces rutgersensis</name>
    <dbReference type="NCBI Taxonomy" id="58115"/>
    <lineage>
        <taxon>Bacteria</taxon>
        <taxon>Bacillati</taxon>
        <taxon>Actinomycetota</taxon>
        <taxon>Actinomycetes</taxon>
        <taxon>Glycomycetales</taxon>
        <taxon>Glycomycetaceae</taxon>
        <taxon>Glycomyces</taxon>
    </lineage>
</organism>
<accession>A0ABN3FY79</accession>
<comment type="caution">
    <text evidence="1">The sequence shown here is derived from an EMBL/GenBank/DDBJ whole genome shotgun (WGS) entry which is preliminary data.</text>
</comment>
<reference evidence="1 2" key="1">
    <citation type="journal article" date="2019" name="Int. J. Syst. Evol. Microbiol.">
        <title>The Global Catalogue of Microorganisms (GCM) 10K type strain sequencing project: providing services to taxonomists for standard genome sequencing and annotation.</title>
        <authorList>
            <consortium name="The Broad Institute Genomics Platform"/>
            <consortium name="The Broad Institute Genome Sequencing Center for Infectious Disease"/>
            <person name="Wu L."/>
            <person name="Ma J."/>
        </authorList>
    </citation>
    <scope>NUCLEOTIDE SEQUENCE [LARGE SCALE GENOMIC DNA]</scope>
    <source>
        <strain evidence="1 2">JCM 6238</strain>
    </source>
</reference>
<protein>
    <submittedName>
        <fullName evidence="1">Uncharacterized protein</fullName>
    </submittedName>
</protein>
<evidence type="ECO:0000313" key="2">
    <source>
        <dbReference type="Proteomes" id="UP001501584"/>
    </source>
</evidence>
<proteinExistence type="predicted"/>
<name>A0ABN3FY79_9ACTN</name>
<dbReference type="Proteomes" id="UP001501584">
    <property type="component" value="Unassembled WGS sequence"/>
</dbReference>
<gene>
    <name evidence="1" type="ORF">GCM10010403_36010</name>
</gene>
<dbReference type="EMBL" id="BAAASX010000006">
    <property type="protein sequence ID" value="GAA2340133.1"/>
    <property type="molecule type" value="Genomic_DNA"/>
</dbReference>
<evidence type="ECO:0000313" key="1">
    <source>
        <dbReference type="EMBL" id="GAA2340133.1"/>
    </source>
</evidence>
<sequence>MLGDEGFADVEDDGGEAGGVDAAVVGVVAQDGLGEGAAAGGEDAVEEGLDDGGVAAWMARAGIRGPAETLLRRLTYGRR</sequence>